<dbReference type="EMBL" id="CAMPGE010006106">
    <property type="protein sequence ID" value="CAI2364950.1"/>
    <property type="molecule type" value="Genomic_DNA"/>
</dbReference>
<dbReference type="InterPro" id="IPR035969">
    <property type="entry name" value="Rab-GAP_TBC_sf"/>
</dbReference>
<proteinExistence type="predicted"/>
<dbReference type="Pfam" id="PF00566">
    <property type="entry name" value="RabGAP-TBC"/>
    <property type="match status" value="1"/>
</dbReference>
<dbReference type="PROSITE" id="PS50086">
    <property type="entry name" value="TBC_RABGAP"/>
    <property type="match status" value="1"/>
</dbReference>
<keyword evidence="3" id="KW-1185">Reference proteome</keyword>
<evidence type="ECO:0000313" key="2">
    <source>
        <dbReference type="EMBL" id="CAI2364950.1"/>
    </source>
</evidence>
<dbReference type="InterPro" id="IPR042507">
    <property type="entry name" value="TBC1D19"/>
</dbReference>
<dbReference type="PANTHER" id="PTHR16110">
    <property type="entry name" value="TBC1 DOMAIN FAMILY MEMBER 19"/>
    <property type="match status" value="1"/>
</dbReference>
<name>A0AAD1XC02_EUPCR</name>
<dbReference type="AlphaFoldDB" id="A0AAD1XC02"/>
<evidence type="ECO:0000313" key="3">
    <source>
        <dbReference type="Proteomes" id="UP001295684"/>
    </source>
</evidence>
<dbReference type="Proteomes" id="UP001295684">
    <property type="component" value="Unassembled WGS sequence"/>
</dbReference>
<dbReference type="InterPro" id="IPR000195">
    <property type="entry name" value="Rab-GAP-TBC_dom"/>
</dbReference>
<accession>A0AAD1XC02</accession>
<organism evidence="2 3">
    <name type="scientific">Euplotes crassus</name>
    <dbReference type="NCBI Taxonomy" id="5936"/>
    <lineage>
        <taxon>Eukaryota</taxon>
        <taxon>Sar</taxon>
        <taxon>Alveolata</taxon>
        <taxon>Ciliophora</taxon>
        <taxon>Intramacronucleata</taxon>
        <taxon>Spirotrichea</taxon>
        <taxon>Hypotrichia</taxon>
        <taxon>Euplotida</taxon>
        <taxon>Euplotidae</taxon>
        <taxon>Moneuplotes</taxon>
    </lineage>
</organism>
<sequence length="512" mass="59674">MNKSRTPIHSGTFKKAVKDELVKKKDINEDLNSLIPKIMNNHNLDTQIKNKVQEIMEKNRYFKDNITVAKNQFKDCVDCSFLPAFYKEKDFEPLESVANAKKIWNEQIKYKANVVARTVRKPFISAKAKGGKDVPEVPPIDLKEVDDPSCMFIFDQNTLFDSVLKVNSINYAGVMNLTWGSVKLQLQTMSVKEMRKKFNELNVTLRQIGVDDEKSFIDERLLQGDKLLSKDFRPLLINYARRGVPPSLRCRVYKKIFNIEMNPRDYEYYKSLNDHFSKWDLCIDDICNFDTNEVINDEKYFIFQDFIVQVTNLFFRDTWVLENMRSKPHATLTAIIGLDKEVGPFPPNGVLPCKHFSKFVCPFCYISTSPEDIYFIFRAFYAKYICQLHSLNSDSQGIIGLCKLFEDLLQTYEPEVFYYLNQMGINPLKTAFPWIFNMFIGYLEVSELFLLFDRIIGFDTVEIIPILAAAIFVYRSTLIANCTSQEEFEELFYDLSQIKVIPLLQHFLFLAS</sequence>
<comment type="caution">
    <text evidence="2">The sequence shown here is derived from an EMBL/GenBank/DDBJ whole genome shotgun (WGS) entry which is preliminary data.</text>
</comment>
<feature type="domain" description="Rab-GAP TBC" evidence="1">
    <location>
        <begin position="243"/>
        <end position="459"/>
    </location>
</feature>
<dbReference type="PANTHER" id="PTHR16110:SF1">
    <property type="entry name" value="TBC1 DOMAIN FAMILY MEMBER 19"/>
    <property type="match status" value="1"/>
</dbReference>
<protein>
    <recommendedName>
        <fullName evidence="1">Rab-GAP TBC domain-containing protein</fullName>
    </recommendedName>
</protein>
<reference evidence="2" key="1">
    <citation type="submission" date="2023-07" db="EMBL/GenBank/DDBJ databases">
        <authorList>
            <consortium name="AG Swart"/>
            <person name="Singh M."/>
            <person name="Singh A."/>
            <person name="Seah K."/>
            <person name="Emmerich C."/>
        </authorList>
    </citation>
    <scope>NUCLEOTIDE SEQUENCE</scope>
    <source>
        <strain evidence="2">DP1</strain>
    </source>
</reference>
<gene>
    <name evidence="2" type="ORF">ECRASSUSDP1_LOCUS6300</name>
</gene>
<evidence type="ECO:0000259" key="1">
    <source>
        <dbReference type="PROSITE" id="PS50086"/>
    </source>
</evidence>
<dbReference type="SUPFAM" id="SSF47923">
    <property type="entry name" value="Ypt/Rab-GAP domain of gyp1p"/>
    <property type="match status" value="1"/>
</dbReference>
<dbReference type="Gene3D" id="1.10.472.80">
    <property type="entry name" value="Ypt/Rab-GAP domain of gyp1p, domain 3"/>
    <property type="match status" value="1"/>
</dbReference>